<accession>A0A8J2YKE8</accession>
<dbReference type="AlphaFoldDB" id="A0A8J2YKE8"/>
<evidence type="ECO:0000313" key="2">
    <source>
        <dbReference type="Proteomes" id="UP000628775"/>
    </source>
</evidence>
<dbReference type="Gene3D" id="2.60.120.260">
    <property type="entry name" value="Galactose-binding domain-like"/>
    <property type="match status" value="1"/>
</dbReference>
<evidence type="ECO:0008006" key="3">
    <source>
        <dbReference type="Google" id="ProtNLM"/>
    </source>
</evidence>
<reference evidence="1" key="2">
    <citation type="submission" date="2020-09" db="EMBL/GenBank/DDBJ databases">
        <authorList>
            <person name="Sun Q."/>
            <person name="Zhou Y."/>
        </authorList>
    </citation>
    <scope>NUCLEOTIDE SEQUENCE</scope>
    <source>
        <strain evidence="1">CGMCC 1.15371</strain>
    </source>
</reference>
<dbReference type="RefSeq" id="WP_188695937.1">
    <property type="nucleotide sequence ID" value="NZ_BMIR01000016.1"/>
</dbReference>
<evidence type="ECO:0000313" key="1">
    <source>
        <dbReference type="EMBL" id="GGE49117.1"/>
    </source>
</evidence>
<dbReference type="PANTHER" id="PTHR36848:SF2">
    <property type="entry name" value="SECRETED PROTEIN"/>
    <property type="match status" value="1"/>
</dbReference>
<dbReference type="PANTHER" id="PTHR36848">
    <property type="entry name" value="DNA-BINDING PROTEIN (PUTATIVE SECRETED PROTEIN)-RELATED"/>
    <property type="match status" value="1"/>
</dbReference>
<protein>
    <recommendedName>
        <fullName evidence="3">Glycoside hydrolase</fullName>
    </recommendedName>
</protein>
<organism evidence="1 2">
    <name type="scientific">Pullulanibacillus camelliae</name>
    <dbReference type="NCBI Taxonomy" id="1707096"/>
    <lineage>
        <taxon>Bacteria</taxon>
        <taxon>Bacillati</taxon>
        <taxon>Bacillota</taxon>
        <taxon>Bacilli</taxon>
        <taxon>Bacillales</taxon>
        <taxon>Sporolactobacillaceae</taxon>
        <taxon>Pullulanibacillus</taxon>
    </lineage>
</organism>
<dbReference type="InterPro" id="IPR029062">
    <property type="entry name" value="Class_I_gatase-like"/>
</dbReference>
<dbReference type="InterPro" id="IPR053161">
    <property type="entry name" value="Ulvan_degrading_GH"/>
</dbReference>
<reference evidence="1" key="1">
    <citation type="journal article" date="2014" name="Int. J. Syst. Evol. Microbiol.">
        <title>Complete genome sequence of Corynebacterium casei LMG S-19264T (=DSM 44701T), isolated from a smear-ripened cheese.</title>
        <authorList>
            <consortium name="US DOE Joint Genome Institute (JGI-PGF)"/>
            <person name="Walter F."/>
            <person name="Albersmeier A."/>
            <person name="Kalinowski J."/>
            <person name="Ruckert C."/>
        </authorList>
    </citation>
    <scope>NUCLEOTIDE SEQUENCE</scope>
    <source>
        <strain evidence="1">CGMCC 1.15371</strain>
    </source>
</reference>
<dbReference type="Proteomes" id="UP000628775">
    <property type="component" value="Unassembled WGS sequence"/>
</dbReference>
<dbReference type="EMBL" id="BMIR01000016">
    <property type="protein sequence ID" value="GGE49117.1"/>
    <property type="molecule type" value="Genomic_DNA"/>
</dbReference>
<keyword evidence="2" id="KW-1185">Reference proteome</keyword>
<comment type="caution">
    <text evidence="1">The sequence shown here is derived from an EMBL/GenBank/DDBJ whole genome shotgun (WGS) entry which is preliminary data.</text>
</comment>
<dbReference type="Gene3D" id="3.40.50.880">
    <property type="match status" value="1"/>
</dbReference>
<sequence>MFAIADFKQPPTAYRPVPFWFWNGEMKTEEIAHQIDEMASQGVGGFFICARQGLKILYLSNDWFEKVRFAVETAKEKGLDVWLYDEYPYPSGMAGGEVILEHPDAKQRILVHKSFVTQSEETVAYPLPWGRVLFAQAVQLEEDEEEERVWDNAIDIKSWIGNEQVQPVYQKAGLTDYNNKRFFSYDTMKRLVGKAPKGTWEFHIVLEREIEDFKYYGTFVDPGHEEATKTFIQLTHERYAEAIGEYFGTTVKGIFTDEIGFLGRMPWSPQLVKGKSVSALNAYFHALIDAHYKDAHKTRYDYFQTLHRLLREAYHKQIHDWCEQHGLQYVAEVPSMRMTTQLYSDIPGGDSAHEKLGKPLDDVLTKILSNYRSNPKMVSSLASQLGRKRALIECFHSIGWSMTLQDAKWMIDRLSVLGINMFNLHAFFYTINGLTQHDAPPSQFLQNPYWCYFHKFSAYSGRLSYALSQGKPARPIALLDPVTSLWTHLGNPLQGFTYGGADDKGEEAQALDELKQVWVHLSKTFLYHQRDFEHLDPELLMMAELKGQGLQVGFSQFRVLVLPPITNIERKAWEKIKTFIKAGGIVISIGRLPTTLIDEGAAGLCEELTDIFGLNERQIEEVTKGWQTSIDREWVKGRQHAYFVPMAKGDIKEASQRCIALLDQLTPPFYKLLSEQEHQSLLTCQRMLSEEQALIFVTNQEGQPIEVKLWVRSAKPIRFTEWELETGECCHHESIRSGDGWEMSLTFSPYQSHLIQVDQVEGVANISSGEKHSCYVIEIDPDQPFEVKAEQDNVVRLDRFEMKLKKPVSASWHDVEVKPFINQCMEHFNGEELPVNYHQTFGTPVSIGLDYPIDSIYRRTFNVKDRPDYCHLLMDDGALLGEYTIKINGRSLKRENFTPALIYDHANRLCDITPLLVKGLNTIEIEMRISKDWEGLLDALYLLGPFSVSLNTEGQIELARSMTSLPLSKTFNKGYPYYAGTLHYYKKIIVKDLPVEPYVAFKLKDGAPPEYACAELFINGQSLGVRPWMPFTWQADSEALRKGTNTIEIRLTHTLSRMLEGRYFDEATHTLKAVL</sequence>
<proteinExistence type="predicted"/>
<name>A0A8J2YKE8_9BACL</name>
<gene>
    <name evidence="1" type="ORF">GCM10011391_29920</name>
</gene>